<evidence type="ECO:0000256" key="1">
    <source>
        <dbReference type="SAM" id="MobiDB-lite"/>
    </source>
</evidence>
<gene>
    <name evidence="2" type="ORF">CTEN210_02435</name>
</gene>
<feature type="region of interest" description="Disordered" evidence="1">
    <location>
        <begin position="1"/>
        <end position="23"/>
    </location>
</feature>
<dbReference type="InterPro" id="IPR029071">
    <property type="entry name" value="Ubiquitin-like_domsf"/>
</dbReference>
<keyword evidence="3" id="KW-1185">Reference proteome</keyword>
<comment type="caution">
    <text evidence="2">The sequence shown here is derived from an EMBL/GenBank/DDBJ whole genome shotgun (WGS) entry which is preliminary data.</text>
</comment>
<dbReference type="AlphaFoldDB" id="A0AAD3H0P0"/>
<organism evidence="2 3">
    <name type="scientific">Chaetoceros tenuissimus</name>
    <dbReference type="NCBI Taxonomy" id="426638"/>
    <lineage>
        <taxon>Eukaryota</taxon>
        <taxon>Sar</taxon>
        <taxon>Stramenopiles</taxon>
        <taxon>Ochrophyta</taxon>
        <taxon>Bacillariophyta</taxon>
        <taxon>Coscinodiscophyceae</taxon>
        <taxon>Chaetocerotophycidae</taxon>
        <taxon>Chaetocerotales</taxon>
        <taxon>Chaetocerotaceae</taxon>
        <taxon>Chaetoceros</taxon>
    </lineage>
</organism>
<accession>A0AAD3H0P0</accession>
<evidence type="ECO:0008006" key="4">
    <source>
        <dbReference type="Google" id="ProtNLM"/>
    </source>
</evidence>
<dbReference type="EMBL" id="BLLK01000022">
    <property type="protein sequence ID" value="GFH45961.1"/>
    <property type="molecule type" value="Genomic_DNA"/>
</dbReference>
<dbReference type="SUPFAM" id="SSF54236">
    <property type="entry name" value="Ubiquitin-like"/>
    <property type="match status" value="1"/>
</dbReference>
<dbReference type="Proteomes" id="UP001054902">
    <property type="component" value="Unassembled WGS sequence"/>
</dbReference>
<reference evidence="2 3" key="1">
    <citation type="journal article" date="2021" name="Sci. Rep.">
        <title>The genome of the diatom Chaetoceros tenuissimus carries an ancient integrated fragment of an extant virus.</title>
        <authorList>
            <person name="Hongo Y."/>
            <person name="Kimura K."/>
            <person name="Takaki Y."/>
            <person name="Yoshida Y."/>
            <person name="Baba S."/>
            <person name="Kobayashi G."/>
            <person name="Nagasaki K."/>
            <person name="Hano T."/>
            <person name="Tomaru Y."/>
        </authorList>
    </citation>
    <scope>NUCLEOTIDE SEQUENCE [LARGE SCALE GENOMIC DNA]</scope>
    <source>
        <strain evidence="2 3">NIES-3715</strain>
    </source>
</reference>
<evidence type="ECO:0000313" key="3">
    <source>
        <dbReference type="Proteomes" id="UP001054902"/>
    </source>
</evidence>
<evidence type="ECO:0000313" key="2">
    <source>
        <dbReference type="EMBL" id="GFH45961.1"/>
    </source>
</evidence>
<proteinExistence type="predicted"/>
<feature type="compositionally biased region" description="Acidic residues" evidence="1">
    <location>
        <begin position="10"/>
        <end position="20"/>
    </location>
</feature>
<protein>
    <recommendedName>
        <fullName evidence="4">Ubiquitin-like domain-containing protein</fullName>
    </recommendedName>
</protein>
<sequence>MSRPAHQESNDSDFDIGGDEDGNKVDAENTVTLNMKLLDWNFTDFEVTLPISTKICNVKNMLRQKHGKVDKLVLCKWEFRQENELIDELKTLADYGICPGDCQDDQRITICYNFKPVLSIASKEPDPILLSIMN</sequence>
<name>A0AAD3H0P0_9STRA</name>